<name>A0A850PI73_9PROT</name>
<dbReference type="Proteomes" id="UP000585665">
    <property type="component" value="Unassembled WGS sequence"/>
</dbReference>
<dbReference type="InterPro" id="IPR029479">
    <property type="entry name" value="Nitroreductase"/>
</dbReference>
<feature type="binding site" evidence="8">
    <location>
        <position position="35"/>
    </location>
    <ligand>
        <name>FMN</name>
        <dbReference type="ChEBI" id="CHEBI:58210"/>
        <note>ligand shared between dimeric partners</note>
    </ligand>
</feature>
<dbReference type="GO" id="GO:0016491">
    <property type="term" value="F:oxidoreductase activity"/>
    <property type="evidence" value="ECO:0007669"/>
    <property type="project" value="UniProtKB-UniRule"/>
</dbReference>
<evidence type="ECO:0000256" key="4">
    <source>
        <dbReference type="ARBA" id="ARBA00022857"/>
    </source>
</evidence>
<dbReference type="Pfam" id="PF00881">
    <property type="entry name" value="Nitroreductase"/>
    <property type="match status" value="1"/>
</dbReference>
<comment type="cofactor">
    <cofactor evidence="8">
        <name>FMN</name>
        <dbReference type="ChEBI" id="CHEBI:58210"/>
    </cofactor>
    <text evidence="8">Binds 1 FMN per subunit.</text>
</comment>
<dbReference type="AlphaFoldDB" id="A0A850PI73"/>
<comment type="similarity">
    <text evidence="1 7">Belongs to the nitroreductase family.</text>
</comment>
<gene>
    <name evidence="10" type="ORF">HUK82_16260</name>
</gene>
<organism evidence="10 11">
    <name type="scientific">Ameyamaea chiangmaiensis</name>
    <dbReference type="NCBI Taxonomy" id="442969"/>
    <lineage>
        <taxon>Bacteria</taxon>
        <taxon>Pseudomonadati</taxon>
        <taxon>Pseudomonadota</taxon>
        <taxon>Alphaproteobacteria</taxon>
        <taxon>Acetobacterales</taxon>
        <taxon>Acetobacteraceae</taxon>
        <taxon>Ameyamaea</taxon>
    </lineage>
</organism>
<dbReference type="EMBL" id="JABXXR010000272">
    <property type="protein sequence ID" value="NVN42100.1"/>
    <property type="molecule type" value="Genomic_DNA"/>
</dbReference>
<protein>
    <recommendedName>
        <fullName evidence="7">Putative NAD(P)H nitroreductase</fullName>
        <ecNumber evidence="7">1.-.-.-</ecNumber>
    </recommendedName>
</protein>
<evidence type="ECO:0000313" key="10">
    <source>
        <dbReference type="EMBL" id="NVN42100.1"/>
    </source>
</evidence>
<dbReference type="CDD" id="cd02135">
    <property type="entry name" value="YdjA-like"/>
    <property type="match status" value="1"/>
</dbReference>
<comment type="caution">
    <text evidence="10">The sequence shown here is derived from an EMBL/GenBank/DDBJ whole genome shotgun (WGS) entry which is preliminary data.</text>
</comment>
<dbReference type="InterPro" id="IPR052530">
    <property type="entry name" value="NAD(P)H_nitroreductase"/>
</dbReference>
<dbReference type="EC" id="1.-.-.-" evidence="7"/>
<keyword evidence="2 7" id="KW-0285">Flavoprotein</keyword>
<feature type="domain" description="Nitroreductase" evidence="9">
    <location>
        <begin position="18"/>
        <end position="163"/>
    </location>
</feature>
<keyword evidence="11" id="KW-1185">Reference proteome</keyword>
<evidence type="ECO:0000256" key="6">
    <source>
        <dbReference type="ARBA" id="ARBA00023027"/>
    </source>
</evidence>
<evidence type="ECO:0000256" key="5">
    <source>
        <dbReference type="ARBA" id="ARBA00023002"/>
    </source>
</evidence>
<proteinExistence type="inferred from homology"/>
<evidence type="ECO:0000256" key="2">
    <source>
        <dbReference type="ARBA" id="ARBA00022630"/>
    </source>
</evidence>
<evidence type="ECO:0000256" key="1">
    <source>
        <dbReference type="ARBA" id="ARBA00007118"/>
    </source>
</evidence>
<accession>A0A850PI73</accession>
<dbReference type="PANTHER" id="PTHR43821:SF1">
    <property type="entry name" value="NAD(P)H NITROREDUCTASE YDJA-RELATED"/>
    <property type="match status" value="1"/>
</dbReference>
<feature type="binding site" description="in other chain" evidence="8">
    <location>
        <begin position="10"/>
        <end position="12"/>
    </location>
    <ligand>
        <name>FMN</name>
        <dbReference type="ChEBI" id="CHEBI:58210"/>
        <note>ligand shared between dimeric partners</note>
    </ligand>
</feature>
<evidence type="ECO:0000256" key="3">
    <source>
        <dbReference type="ARBA" id="ARBA00022643"/>
    </source>
</evidence>
<dbReference type="PIRSF" id="PIRSF000232">
    <property type="entry name" value="YdjA"/>
    <property type="match status" value="1"/>
</dbReference>
<dbReference type="InterPro" id="IPR000415">
    <property type="entry name" value="Nitroreductase-like"/>
</dbReference>
<evidence type="ECO:0000256" key="7">
    <source>
        <dbReference type="PIRNR" id="PIRNR000232"/>
    </source>
</evidence>
<keyword evidence="5 7" id="KW-0560">Oxidoreductase</keyword>
<evidence type="ECO:0000259" key="9">
    <source>
        <dbReference type="Pfam" id="PF00881"/>
    </source>
</evidence>
<dbReference type="RefSeq" id="WP_176614915.1">
    <property type="nucleotide sequence ID" value="NZ_JABXXR010000272.1"/>
</dbReference>
<evidence type="ECO:0000256" key="8">
    <source>
        <dbReference type="PIRSR" id="PIRSR000232-1"/>
    </source>
</evidence>
<feature type="binding site" description="in other chain" evidence="8">
    <location>
        <begin position="133"/>
        <end position="135"/>
    </location>
    <ligand>
        <name>FMN</name>
        <dbReference type="ChEBI" id="CHEBI:58210"/>
        <note>ligand shared between dimeric partners</note>
    </ligand>
</feature>
<evidence type="ECO:0000313" key="11">
    <source>
        <dbReference type="Proteomes" id="UP000585665"/>
    </source>
</evidence>
<dbReference type="PANTHER" id="PTHR43821">
    <property type="entry name" value="NAD(P)H NITROREDUCTASE YDJA-RELATED"/>
    <property type="match status" value="1"/>
</dbReference>
<dbReference type="InterPro" id="IPR026021">
    <property type="entry name" value="YdjA-like"/>
</dbReference>
<dbReference type="Gene3D" id="3.40.109.10">
    <property type="entry name" value="NADH Oxidase"/>
    <property type="match status" value="1"/>
</dbReference>
<reference evidence="10 11" key="1">
    <citation type="submission" date="2020-06" db="EMBL/GenBank/DDBJ databases">
        <title>Description of novel acetic acid bacteria.</title>
        <authorList>
            <person name="Sombolestani A."/>
        </authorList>
    </citation>
    <scope>NUCLEOTIDE SEQUENCE [LARGE SCALE GENOMIC DNA]</scope>
    <source>
        <strain evidence="10 11">LMG 27010</strain>
    </source>
</reference>
<keyword evidence="4 7" id="KW-0521">NADP</keyword>
<sequence length="201" mass="21761">MTPIDMLLSRASTDALAEPAPEGATLDRILATGLRAPDHGKLRPWRYVVVRGPHRAVLAELIVAGMLARDPDVASKKIDKRRNRFSTMPMTIALGMHLRPDDKIPLWEQDMAVAAGAMNVLNALHAEGFGGVWVSGDMVEDPAVAGALGFHAPHRLAGFLFVGTPDGKPHAPKRPDIADYRAIWDGTPPVFGADIPRKERS</sequence>
<dbReference type="SUPFAM" id="SSF55469">
    <property type="entry name" value="FMN-dependent nitroreductase-like"/>
    <property type="match status" value="1"/>
</dbReference>
<feature type="binding site" evidence="8">
    <location>
        <position position="39"/>
    </location>
    <ligand>
        <name>FMN</name>
        <dbReference type="ChEBI" id="CHEBI:58210"/>
        <note>ligand shared between dimeric partners</note>
    </ligand>
</feature>
<keyword evidence="6 7" id="KW-0520">NAD</keyword>
<keyword evidence="3 7" id="KW-0288">FMN</keyword>